<dbReference type="OrthoDB" id="23692at2"/>
<evidence type="ECO:0000313" key="3">
    <source>
        <dbReference type="Proteomes" id="UP000279275"/>
    </source>
</evidence>
<sequence>MTTVTAELDTSTVTAVAATARDWARALSAESGLAVGHAQLEAIFSTVVGELMDLARFEPFPVPAARAVGRRLAESPFDRTRMLASATRALLGFAPGEPGSLVATRWPFVASHAIDSYAEALQQRALAQQERHLTAAVSVRVQEIAALHHRLRHEATHDSLTDLANRSLLQERVRLMATDRSRGVGLLLIDLDDFKQINDRFGHAIGDEVLVEIARRLRVTCPDETVVCRYGGDEFVLALPAHRNTLSELAIRILAALQDPVRSSSGQVPVSASVGTAYCPPERACDFADLLRSADRAMYRAKTAGKRRFALSDLDEDESEPEHLDAPVDLAARRNLVAG</sequence>
<evidence type="ECO:0000259" key="1">
    <source>
        <dbReference type="PROSITE" id="PS50887"/>
    </source>
</evidence>
<dbReference type="AlphaFoldDB" id="A0A3M2L576"/>
<dbReference type="EMBL" id="RFFH01000004">
    <property type="protein sequence ID" value="RMI32809.1"/>
    <property type="molecule type" value="Genomic_DNA"/>
</dbReference>
<dbReference type="InterPro" id="IPR043128">
    <property type="entry name" value="Rev_trsase/Diguanyl_cyclase"/>
</dbReference>
<dbReference type="PROSITE" id="PS50887">
    <property type="entry name" value="GGDEF"/>
    <property type="match status" value="1"/>
</dbReference>
<reference evidence="2 3" key="1">
    <citation type="submission" date="2018-10" db="EMBL/GenBank/DDBJ databases">
        <title>Isolation from cow dung.</title>
        <authorList>
            <person name="Ling L."/>
        </authorList>
    </citation>
    <scope>NUCLEOTIDE SEQUENCE [LARGE SCALE GENOMIC DNA]</scope>
    <source>
        <strain evidence="2 3">NEAU-LL90</strain>
    </source>
</reference>
<dbReference type="NCBIfam" id="TIGR00254">
    <property type="entry name" value="GGDEF"/>
    <property type="match status" value="1"/>
</dbReference>
<comment type="caution">
    <text evidence="2">The sequence shown here is derived from an EMBL/GenBank/DDBJ whole genome shotgun (WGS) entry which is preliminary data.</text>
</comment>
<dbReference type="Pfam" id="PF00990">
    <property type="entry name" value="GGDEF"/>
    <property type="match status" value="1"/>
</dbReference>
<accession>A0A3M2L576</accession>
<organism evidence="2 3">
    <name type="scientific">Nocardia stercoris</name>
    <dbReference type="NCBI Taxonomy" id="2483361"/>
    <lineage>
        <taxon>Bacteria</taxon>
        <taxon>Bacillati</taxon>
        <taxon>Actinomycetota</taxon>
        <taxon>Actinomycetes</taxon>
        <taxon>Mycobacteriales</taxon>
        <taxon>Nocardiaceae</taxon>
        <taxon>Nocardia</taxon>
    </lineage>
</organism>
<dbReference type="InterPro" id="IPR000160">
    <property type="entry name" value="GGDEF_dom"/>
</dbReference>
<protein>
    <submittedName>
        <fullName evidence="2">GGDEF domain-containing protein</fullName>
    </submittedName>
</protein>
<gene>
    <name evidence="2" type="ORF">EBN03_12810</name>
</gene>
<dbReference type="RefSeq" id="WP_122188194.1">
    <property type="nucleotide sequence ID" value="NZ_RFFH01000004.1"/>
</dbReference>
<dbReference type="InterPro" id="IPR052163">
    <property type="entry name" value="DGC-Regulatory_Protein"/>
</dbReference>
<dbReference type="Gene3D" id="3.30.70.270">
    <property type="match status" value="1"/>
</dbReference>
<dbReference type="SUPFAM" id="SSF55073">
    <property type="entry name" value="Nucleotide cyclase"/>
    <property type="match status" value="1"/>
</dbReference>
<proteinExistence type="predicted"/>
<name>A0A3M2L576_9NOCA</name>
<dbReference type="Proteomes" id="UP000279275">
    <property type="component" value="Unassembled WGS sequence"/>
</dbReference>
<dbReference type="PANTHER" id="PTHR46663:SF2">
    <property type="entry name" value="GGDEF DOMAIN-CONTAINING PROTEIN"/>
    <property type="match status" value="1"/>
</dbReference>
<dbReference type="SMART" id="SM00267">
    <property type="entry name" value="GGDEF"/>
    <property type="match status" value="1"/>
</dbReference>
<keyword evidence="3" id="KW-1185">Reference proteome</keyword>
<dbReference type="PANTHER" id="PTHR46663">
    <property type="entry name" value="DIGUANYLATE CYCLASE DGCT-RELATED"/>
    <property type="match status" value="1"/>
</dbReference>
<feature type="domain" description="GGDEF" evidence="1">
    <location>
        <begin position="182"/>
        <end position="314"/>
    </location>
</feature>
<dbReference type="InterPro" id="IPR029787">
    <property type="entry name" value="Nucleotide_cyclase"/>
</dbReference>
<evidence type="ECO:0000313" key="2">
    <source>
        <dbReference type="EMBL" id="RMI32809.1"/>
    </source>
</evidence>
<dbReference type="CDD" id="cd01949">
    <property type="entry name" value="GGDEF"/>
    <property type="match status" value="1"/>
</dbReference>